<evidence type="ECO:0000256" key="1">
    <source>
        <dbReference type="ARBA" id="ARBA00006756"/>
    </source>
</evidence>
<feature type="compositionally biased region" description="Low complexity" evidence="4">
    <location>
        <begin position="124"/>
        <end position="137"/>
    </location>
</feature>
<dbReference type="GO" id="GO:0005546">
    <property type="term" value="F:phosphatidylinositol-4,5-bisphosphate binding"/>
    <property type="evidence" value="ECO:0007669"/>
    <property type="project" value="InterPro"/>
</dbReference>
<keyword evidence="3" id="KW-0653">Protein transport</keyword>
<dbReference type="InterPro" id="IPR046364">
    <property type="entry name" value="Exo70_C"/>
</dbReference>
<evidence type="ECO:0000256" key="2">
    <source>
        <dbReference type="ARBA" id="ARBA00022448"/>
    </source>
</evidence>
<feature type="region of interest" description="Disordered" evidence="4">
    <location>
        <begin position="121"/>
        <end position="151"/>
    </location>
</feature>
<evidence type="ECO:0000313" key="7">
    <source>
        <dbReference type="Proteomes" id="UP000322667"/>
    </source>
</evidence>
<name>A0A5D2QXQ0_GOSTO</name>
<sequence length="601" mass="67878">MEKLTLKVLEEDFKKYCSARRRFSQSAIEQTIDAAAAIITKWDAETSAYARVTSLFHESKREAMQFIKSVNELQDIMHLLVSDQDSGSEKFSQAQRLMQIAMKRLQKEFYQILSTNRADLDPESVSTRSSRTSTSMSDYDDDGSPDDEIRTAGDSITELEDVSSTAMSDLKLIADCMIASAIYKLGIEKLSSSQVNKMDWDILDLKIKKWLDAEKISFRTLFKGERILCDHVFSSSDSIKESCFAEISKEGATLLFGFPELVAKAKKSPMEKMFRILDMYTAISEDWQEIETIFAFESVSAVRLQAINSLVRLSESVLSLLTDFESTIHKDSSKAMTPGGCLHRLTMYSMDYLTLLADYGNILTDIISDWPPPAKSSLPESFFDSPVSEDSPRPAISVRIAWLILVLLCKLDCKSKHYKDVSLSYLFLANNLQHVISKVHASNLMYLLGEEWITKHEARVRQLAANYERLAWGQVFASLPENPTASMTGGKAKERFMKFTSSFEDAYSKQCSCVVPDLKLRDEIKASIETKVVAVYREFYDMHKSTVGEESSEKLFVRFSPEDVGNYLSELYIATVSSGSSSTSSSTSSHHHRYMRSLLRA</sequence>
<dbReference type="Proteomes" id="UP000322667">
    <property type="component" value="Chromosome A04"/>
</dbReference>
<dbReference type="PANTHER" id="PTHR12542">
    <property type="entry name" value="EXOCYST COMPLEX PROTEIN EXO70"/>
    <property type="match status" value="1"/>
</dbReference>
<dbReference type="Gene3D" id="1.20.1280.170">
    <property type="entry name" value="Exocyst complex component Exo70"/>
    <property type="match status" value="1"/>
</dbReference>
<protein>
    <recommendedName>
        <fullName evidence="3">Exocyst subunit Exo70 family protein</fullName>
    </recommendedName>
</protein>
<organism evidence="6 7">
    <name type="scientific">Gossypium tomentosum</name>
    <name type="common">Hawaiian cotton</name>
    <name type="synonym">Gossypium sandvicense</name>
    <dbReference type="NCBI Taxonomy" id="34277"/>
    <lineage>
        <taxon>Eukaryota</taxon>
        <taxon>Viridiplantae</taxon>
        <taxon>Streptophyta</taxon>
        <taxon>Embryophyta</taxon>
        <taxon>Tracheophyta</taxon>
        <taxon>Spermatophyta</taxon>
        <taxon>Magnoliopsida</taxon>
        <taxon>eudicotyledons</taxon>
        <taxon>Gunneridae</taxon>
        <taxon>Pentapetalae</taxon>
        <taxon>rosids</taxon>
        <taxon>malvids</taxon>
        <taxon>Malvales</taxon>
        <taxon>Malvaceae</taxon>
        <taxon>Malvoideae</taxon>
        <taxon>Gossypium</taxon>
    </lineage>
</organism>
<gene>
    <name evidence="6" type="ORF">ES332_A04G110200v1</name>
</gene>
<evidence type="ECO:0000256" key="3">
    <source>
        <dbReference type="RuleBase" id="RU365026"/>
    </source>
</evidence>
<keyword evidence="3" id="KW-0268">Exocytosis</keyword>
<dbReference type="AlphaFoldDB" id="A0A5D2QXQ0"/>
<comment type="function">
    <text evidence="3">Component of the exocyst complex.</text>
</comment>
<dbReference type="GO" id="GO:0000145">
    <property type="term" value="C:exocyst"/>
    <property type="evidence" value="ECO:0007669"/>
    <property type="project" value="InterPro"/>
</dbReference>
<dbReference type="GO" id="GO:0015031">
    <property type="term" value="P:protein transport"/>
    <property type="evidence" value="ECO:0007669"/>
    <property type="project" value="UniProtKB-KW"/>
</dbReference>
<reference evidence="6 7" key="1">
    <citation type="submission" date="2019-07" db="EMBL/GenBank/DDBJ databases">
        <title>WGS assembly of Gossypium tomentosum.</title>
        <authorList>
            <person name="Chen Z.J."/>
            <person name="Sreedasyam A."/>
            <person name="Ando A."/>
            <person name="Song Q."/>
            <person name="De L."/>
            <person name="Hulse-Kemp A."/>
            <person name="Ding M."/>
            <person name="Ye W."/>
            <person name="Kirkbride R."/>
            <person name="Jenkins J."/>
            <person name="Plott C."/>
            <person name="Lovell J."/>
            <person name="Lin Y.-M."/>
            <person name="Vaughn R."/>
            <person name="Liu B."/>
            <person name="Li W."/>
            <person name="Simpson S."/>
            <person name="Scheffler B."/>
            <person name="Saski C."/>
            <person name="Grover C."/>
            <person name="Hu G."/>
            <person name="Conover J."/>
            <person name="Carlson J."/>
            <person name="Shu S."/>
            <person name="Boston L."/>
            <person name="Williams M."/>
            <person name="Peterson D."/>
            <person name="Mcgee K."/>
            <person name="Jones D."/>
            <person name="Wendel J."/>
            <person name="Stelly D."/>
            <person name="Grimwood J."/>
            <person name="Schmutz J."/>
        </authorList>
    </citation>
    <scope>NUCLEOTIDE SEQUENCE [LARGE SCALE GENOMIC DNA]</scope>
    <source>
        <strain evidence="6">7179.01</strain>
    </source>
</reference>
<evidence type="ECO:0000313" key="6">
    <source>
        <dbReference type="EMBL" id="TYI33126.1"/>
    </source>
</evidence>
<dbReference type="InterPro" id="IPR004140">
    <property type="entry name" value="Exo70"/>
</dbReference>
<dbReference type="SUPFAM" id="SSF74788">
    <property type="entry name" value="Cullin repeat-like"/>
    <property type="match status" value="1"/>
</dbReference>
<keyword evidence="7" id="KW-1185">Reference proteome</keyword>
<keyword evidence="2 3" id="KW-0813">Transport</keyword>
<dbReference type="GO" id="GO:0006887">
    <property type="term" value="P:exocytosis"/>
    <property type="evidence" value="ECO:0007669"/>
    <property type="project" value="UniProtKB-KW"/>
</dbReference>
<dbReference type="EMBL" id="CM017613">
    <property type="protein sequence ID" value="TYI33126.1"/>
    <property type="molecule type" value="Genomic_DNA"/>
</dbReference>
<comment type="similarity">
    <text evidence="1 3">Belongs to the EXO70 family.</text>
</comment>
<evidence type="ECO:0000259" key="5">
    <source>
        <dbReference type="Pfam" id="PF03081"/>
    </source>
</evidence>
<dbReference type="InterPro" id="IPR016159">
    <property type="entry name" value="Cullin_repeat-like_dom_sf"/>
</dbReference>
<proteinExistence type="inferred from homology"/>
<evidence type="ECO:0000256" key="4">
    <source>
        <dbReference type="SAM" id="MobiDB-lite"/>
    </source>
</evidence>
<dbReference type="PANTHER" id="PTHR12542:SF38">
    <property type="entry name" value="EXOCYST SUBUNIT EXO70 FAMILY PROTEIN"/>
    <property type="match status" value="1"/>
</dbReference>
<dbReference type="Pfam" id="PF20669">
    <property type="entry name" value="Exo70_N"/>
    <property type="match status" value="1"/>
</dbReference>
<dbReference type="Pfam" id="PF03081">
    <property type="entry name" value="Exo70_C"/>
    <property type="match status" value="1"/>
</dbReference>
<accession>A0A5D2QXQ0</accession>
<feature type="domain" description="Exocyst complex subunit Exo70 C-terminal" evidence="5">
    <location>
        <begin position="208"/>
        <end position="570"/>
    </location>
</feature>